<evidence type="ECO:0000313" key="7">
    <source>
        <dbReference type="Proteomes" id="UP001168363"/>
    </source>
</evidence>
<reference evidence="6" key="1">
    <citation type="submission" date="2023-06" db="EMBL/GenBank/DDBJ databases">
        <title>Genome sequence of Nocardioides sp. SOB44.</title>
        <authorList>
            <person name="Zhang G."/>
        </authorList>
    </citation>
    <scope>NUCLEOTIDE SEQUENCE</scope>
    <source>
        <strain evidence="6">SOB44</strain>
    </source>
</reference>
<accession>A0ABT8TNX5</accession>
<sequence>MADNKLFYGDNLEVLRQHIESDSVDLVYLDPPFNSNRNYNVLFGRHETHPADDAAQMQAFGDTWVWTPETEEQYLELIQGGTPNRVADALTAFRTLLGENDAMAYLVNMTPRLVELHRVLKSTGSMYLHCDPTMSHYLKVLLDATFGPTMYRNEITWRRTSTVKGNAGQGARHFGRNTDIILFYTKSDIYTFNPVFQPYSDEYLRKKFSYVEEGTGRRFQTVSMEGPGGAAKGNPLYEVLGVTRYWRFSKPEMERLISEGRVHQAKPGNVPRQKYYLDEAKGVQLQSLWSDIDAINSQAAERLGYPTQKPLALLERILAVSTNPGDTVLDPFCGCGTTVDAAQSLNRKWLGIDVTYIAIDLIRKRLRHTYGEEIEGTYDVLGIPRDRAGAFALFSQSPFDFERWAVSLVNAQPNEKQVGDKGIDGVARFFLDASGKNFGRILVSVKGGKTIGPQFVRDLLGTVETQKAEMGILITMTEPTRGIIDAVNHAGTYTHPANGQKFPKVQVITVDQLLRGEKPNVPLTMLPYIEAKRARLKNTDEGLF</sequence>
<evidence type="ECO:0000256" key="3">
    <source>
        <dbReference type="ARBA" id="ARBA00022679"/>
    </source>
</evidence>
<dbReference type="InterPro" id="IPR011856">
    <property type="entry name" value="tRNA_endonuc-like_dom_sf"/>
</dbReference>
<dbReference type="Pfam" id="PF22722">
    <property type="entry name" value="NA-iREase1"/>
    <property type="match status" value="1"/>
</dbReference>
<dbReference type="InterPro" id="IPR054557">
    <property type="entry name" value="NA-iREase1_dom"/>
</dbReference>
<keyword evidence="2 6" id="KW-0489">Methyltransferase</keyword>
<dbReference type="InterPro" id="IPR029063">
    <property type="entry name" value="SAM-dependent_MTases_sf"/>
</dbReference>
<dbReference type="RefSeq" id="WP_302705685.1">
    <property type="nucleotide sequence ID" value="NZ_JAULSC010000002.1"/>
</dbReference>
<keyword evidence="3" id="KW-0808">Transferase</keyword>
<evidence type="ECO:0000313" key="6">
    <source>
        <dbReference type="EMBL" id="MDO3394668.1"/>
    </source>
</evidence>
<dbReference type="Proteomes" id="UP001168363">
    <property type="component" value="Unassembled WGS sequence"/>
</dbReference>
<dbReference type="InterPro" id="IPR002941">
    <property type="entry name" value="DNA_methylase_N4/N6"/>
</dbReference>
<dbReference type="InterPro" id="IPR001091">
    <property type="entry name" value="RM_Methyltransferase"/>
</dbReference>
<evidence type="ECO:0000256" key="2">
    <source>
        <dbReference type="ARBA" id="ARBA00022603"/>
    </source>
</evidence>
<organism evidence="6 7">
    <name type="scientific">Nocardioides cremeus</name>
    <dbReference type="NCBI Taxonomy" id="3058044"/>
    <lineage>
        <taxon>Bacteria</taxon>
        <taxon>Bacillati</taxon>
        <taxon>Actinomycetota</taxon>
        <taxon>Actinomycetes</taxon>
        <taxon>Propionibacteriales</taxon>
        <taxon>Nocardioidaceae</taxon>
        <taxon>Nocardioides</taxon>
    </lineage>
</organism>
<dbReference type="Gene3D" id="3.40.1350.10">
    <property type="match status" value="1"/>
</dbReference>
<evidence type="ECO:0000259" key="5">
    <source>
        <dbReference type="Pfam" id="PF22722"/>
    </source>
</evidence>
<comment type="similarity">
    <text evidence="1">Belongs to the N(4)/N(6)-methyltransferase family.</text>
</comment>
<protein>
    <submittedName>
        <fullName evidence="6">DNA methyltransferase</fullName>
    </submittedName>
</protein>
<feature type="domain" description="NACHT-associated inactive Restriction Endonuclease 1 sensor" evidence="5">
    <location>
        <begin position="414"/>
        <end position="514"/>
    </location>
</feature>
<gene>
    <name evidence="6" type="ORF">QWJ41_02960</name>
</gene>
<name>A0ABT8TNX5_9ACTN</name>
<dbReference type="SUPFAM" id="SSF53335">
    <property type="entry name" value="S-adenosyl-L-methionine-dependent methyltransferases"/>
    <property type="match status" value="1"/>
</dbReference>
<dbReference type="InterPro" id="IPR002052">
    <property type="entry name" value="DNA_methylase_N6_adenine_CS"/>
</dbReference>
<evidence type="ECO:0000259" key="4">
    <source>
        <dbReference type="Pfam" id="PF01555"/>
    </source>
</evidence>
<dbReference type="Gene3D" id="3.40.50.150">
    <property type="entry name" value="Vaccinia Virus protein VP39"/>
    <property type="match status" value="1"/>
</dbReference>
<dbReference type="PROSITE" id="PS00092">
    <property type="entry name" value="N6_MTASE"/>
    <property type="match status" value="1"/>
</dbReference>
<keyword evidence="7" id="KW-1185">Reference proteome</keyword>
<dbReference type="PRINTS" id="PR00508">
    <property type="entry name" value="S21N4MTFRASE"/>
</dbReference>
<dbReference type="EMBL" id="JAULSC010000002">
    <property type="protein sequence ID" value="MDO3394668.1"/>
    <property type="molecule type" value="Genomic_DNA"/>
</dbReference>
<evidence type="ECO:0000256" key="1">
    <source>
        <dbReference type="ARBA" id="ARBA00006594"/>
    </source>
</evidence>
<feature type="domain" description="DNA methylase N-4/N-6" evidence="4">
    <location>
        <begin position="24"/>
        <end position="355"/>
    </location>
</feature>
<comment type="caution">
    <text evidence="6">The sequence shown here is derived from an EMBL/GenBank/DDBJ whole genome shotgun (WGS) entry which is preliminary data.</text>
</comment>
<dbReference type="GO" id="GO:0032259">
    <property type="term" value="P:methylation"/>
    <property type="evidence" value="ECO:0007669"/>
    <property type="project" value="UniProtKB-KW"/>
</dbReference>
<dbReference type="GO" id="GO:0008168">
    <property type="term" value="F:methyltransferase activity"/>
    <property type="evidence" value="ECO:0007669"/>
    <property type="project" value="UniProtKB-KW"/>
</dbReference>
<proteinExistence type="inferred from homology"/>
<dbReference type="Pfam" id="PF01555">
    <property type="entry name" value="N6_N4_Mtase"/>
    <property type="match status" value="1"/>
</dbReference>